<protein>
    <recommendedName>
        <fullName evidence="10">TonB-dependent receptor</fullName>
    </recommendedName>
</protein>
<dbReference type="SUPFAM" id="SSF56935">
    <property type="entry name" value="Porins"/>
    <property type="match status" value="1"/>
</dbReference>
<dbReference type="RefSeq" id="WP_062902339.1">
    <property type="nucleotide sequence ID" value="NZ_CP013342.1"/>
</dbReference>
<dbReference type="InterPro" id="IPR037066">
    <property type="entry name" value="Plug_dom_sf"/>
</dbReference>
<evidence type="ECO:0000256" key="5">
    <source>
        <dbReference type="SAM" id="SignalP"/>
    </source>
</evidence>
<dbReference type="AlphaFoldDB" id="A0A142W2V1"/>
<dbReference type="PANTHER" id="PTHR47234">
    <property type="match status" value="1"/>
</dbReference>
<keyword evidence="5" id="KW-0732">Signal</keyword>
<feature type="domain" description="TonB-dependent receptor-like beta-barrel" evidence="6">
    <location>
        <begin position="447"/>
        <end position="1017"/>
    </location>
</feature>
<comment type="subcellular location">
    <subcellularLocation>
        <location evidence="1 4">Cell outer membrane</location>
    </subcellularLocation>
</comment>
<name>A0A142W2V1_9SPHN</name>
<proteinExistence type="inferred from homology"/>
<comment type="similarity">
    <text evidence="4">Belongs to the TonB-dependent receptor family.</text>
</comment>
<reference evidence="9" key="1">
    <citation type="submission" date="2015-11" db="EMBL/GenBank/DDBJ databases">
        <title>Complete genome sequence of a polyethylene glycol-degrading strain Sphingopyxis terrae strain 203-1 (NBRC 15098).</title>
        <authorList>
            <person name="Yoshiyuki O."/>
            <person name="Shouta N."/>
            <person name="Nagata Y."/>
            <person name="Numata M."/>
            <person name="Tsuchikane K."/>
            <person name="Hosoyama A."/>
            <person name="Yamazoe A."/>
            <person name="Tsuda M."/>
            <person name="Fujita N."/>
            <person name="Kawai F."/>
        </authorList>
    </citation>
    <scope>NUCLEOTIDE SEQUENCE [LARGE SCALE GENOMIC DNA]</scope>
    <source>
        <strain evidence="9">203-1</strain>
    </source>
</reference>
<organism evidence="8 9">
    <name type="scientific">Sphingopyxis terrae subsp. terrae NBRC 15098</name>
    <dbReference type="NCBI Taxonomy" id="1219058"/>
    <lineage>
        <taxon>Bacteria</taxon>
        <taxon>Pseudomonadati</taxon>
        <taxon>Pseudomonadota</taxon>
        <taxon>Alphaproteobacteria</taxon>
        <taxon>Sphingomonadales</taxon>
        <taxon>Sphingomonadaceae</taxon>
        <taxon>Sphingopyxis</taxon>
    </lineage>
</organism>
<keyword evidence="2 4" id="KW-0472">Membrane</keyword>
<evidence type="ECO:0000313" key="9">
    <source>
        <dbReference type="Proteomes" id="UP000076234"/>
    </source>
</evidence>
<evidence type="ECO:0000256" key="4">
    <source>
        <dbReference type="RuleBase" id="RU003357"/>
    </source>
</evidence>
<dbReference type="Pfam" id="PF00593">
    <property type="entry name" value="TonB_dep_Rec_b-barrel"/>
    <property type="match status" value="1"/>
</dbReference>
<dbReference type="EMBL" id="CP013342">
    <property type="protein sequence ID" value="AMU95865.1"/>
    <property type="molecule type" value="Genomic_DNA"/>
</dbReference>
<evidence type="ECO:0000256" key="1">
    <source>
        <dbReference type="ARBA" id="ARBA00004442"/>
    </source>
</evidence>
<dbReference type="GO" id="GO:0009279">
    <property type="term" value="C:cell outer membrane"/>
    <property type="evidence" value="ECO:0007669"/>
    <property type="project" value="UniProtKB-SubCell"/>
</dbReference>
<gene>
    <name evidence="8" type="ORF">AOA14_14725</name>
</gene>
<dbReference type="Gene3D" id="2.40.170.20">
    <property type="entry name" value="TonB-dependent receptor, beta-barrel domain"/>
    <property type="match status" value="1"/>
</dbReference>
<evidence type="ECO:0000313" key="8">
    <source>
        <dbReference type="EMBL" id="AMU95865.1"/>
    </source>
</evidence>
<dbReference type="STRING" id="1219058.AOA14_14725"/>
<dbReference type="InterPro" id="IPR012910">
    <property type="entry name" value="Plug_dom"/>
</dbReference>
<dbReference type="Gene3D" id="2.170.130.10">
    <property type="entry name" value="TonB-dependent receptor, plug domain"/>
    <property type="match status" value="1"/>
</dbReference>
<keyword evidence="4" id="KW-0798">TonB box</keyword>
<dbReference type="KEGG" id="ster:AOA14_14725"/>
<reference evidence="8 9" key="2">
    <citation type="journal article" date="2016" name="Genome Announc.">
        <title>Complete Genome Sequence of Sphingopyxis terrae Strain 203-1 (NBRC 111660), a Polyethylene Glycol Degrader.</title>
        <authorList>
            <person name="Ohtsubo Y."/>
            <person name="Nonoyama S."/>
            <person name="Nagata Y."/>
            <person name="Numata M."/>
            <person name="Tsuchikane K."/>
            <person name="Hosoyama A."/>
            <person name="Yamazoe A."/>
            <person name="Tsuda M."/>
            <person name="Fujita N."/>
            <person name="Kawai F."/>
        </authorList>
    </citation>
    <scope>NUCLEOTIDE SEQUENCE [LARGE SCALE GENOMIC DNA]</scope>
    <source>
        <strain evidence="8 9">203-1</strain>
    </source>
</reference>
<dbReference type="Proteomes" id="UP000076234">
    <property type="component" value="Chromosome"/>
</dbReference>
<feature type="domain" description="TonB-dependent receptor plug" evidence="7">
    <location>
        <begin position="69"/>
        <end position="190"/>
    </location>
</feature>
<feature type="chain" id="PRO_5007502522" description="TonB-dependent receptor" evidence="5">
    <location>
        <begin position="26"/>
        <end position="1052"/>
    </location>
</feature>
<evidence type="ECO:0000256" key="2">
    <source>
        <dbReference type="ARBA" id="ARBA00023136"/>
    </source>
</evidence>
<dbReference type="InterPro" id="IPR000531">
    <property type="entry name" value="Beta-barrel_TonB"/>
</dbReference>
<evidence type="ECO:0008006" key="10">
    <source>
        <dbReference type="Google" id="ProtNLM"/>
    </source>
</evidence>
<evidence type="ECO:0000259" key="6">
    <source>
        <dbReference type="Pfam" id="PF00593"/>
    </source>
</evidence>
<dbReference type="Pfam" id="PF07715">
    <property type="entry name" value="Plug"/>
    <property type="match status" value="1"/>
</dbReference>
<evidence type="ECO:0000259" key="7">
    <source>
        <dbReference type="Pfam" id="PF07715"/>
    </source>
</evidence>
<sequence>MNKSHLLMGVAAFAVAISASQPTFAQETSTNCADTDDNGVCDKDEASTPANDGGAIIVTGSRIARANFDTVEPSVVVSSADIEARGFETLGQALNEQPSFGVPGSSPVGGQSGFGQGQSFVNFLGLGSQRTLTLVNGRRFVGSNTASIFGPTGAGSQVDLNVIPTKLIERVETIAVGGAPIYGSDAISGTINVILKQDYQGLEIDGQYGLTTRGDAANYRFRALAGYNFADGRGNITLSGEYNKGEGLTGVDRPLFASGLFFRNASDPSRGFSQQLYADRRLPSISESGTPIVGLADYGLDFNFPDYQGPLFGLPAGFNGAVSNGAGDQLRFDENGNLIPINFGTYAGRPGSFGIDFAGGNGFSLVPTSNLLSETRRYSGIATTKYQLSDSVRFFGEAWYSNSKGRNLRDQPVYNSALFDAAGTPDGNIIVSINNPFLSDAARAAIQNSIDNNPFSDQNFLGVTQNYFYLGRANTDLATGNSTGEVEVMRFVAGFDGSFDALAGTWNWEVVGNYGRSKTSGYSRELVQQNFENAVDAVLDGSGNIVCRPGYTNATIQTVSSTCAPLNLFGTGRISQEALDYVSAIARPVSLNKQKVFSASLSGPLFRLPGGDFSIAVGYEHREESQNFDPGAYFRGELQSDGTYASYGRSVPIQPVIGKFNTDEVSGEIRAELISPSTGTFINLLEVQAAGRWVDHSIAGGDFTWTLGGRVKPIEDFTIRGNFTRSIRAPAITEAFNPSSDFFGFADDPCDEANVNNGPDPATRAANCAALGLPGDFSSLSSSRSFKQAIAGNPSLNNEKANSWTVGVVLEPSFIPRFRASVDYVDIKLKDVISELSGDQVVANCYDSADFPSNEFCDRVTRNPFVGDGSQNDGQITFIETGYFNSAQLRYKGYLAAIDYRLPVPAISSDGQIGINLSYQYLDELSTRADANSAKSRTDGSIGYSKHKGVLTINYSEPAFNLFTQLSYIGKAKIDTQVPDDYYPDGLNNIPSVIFVNMGVNFNVDERFEFQVNVDNVFDKQPPYPYPASGGTITYFRGLLGRYVRAGATVKF</sequence>
<accession>A0A142W2V1</accession>
<keyword evidence="3" id="KW-0998">Cell outer membrane</keyword>
<dbReference type="InterPro" id="IPR036942">
    <property type="entry name" value="Beta-barrel_TonB_sf"/>
</dbReference>
<feature type="signal peptide" evidence="5">
    <location>
        <begin position="1"/>
        <end position="25"/>
    </location>
</feature>
<evidence type="ECO:0000256" key="3">
    <source>
        <dbReference type="ARBA" id="ARBA00023237"/>
    </source>
</evidence>
<dbReference type="PANTHER" id="PTHR47234:SF2">
    <property type="entry name" value="TONB-DEPENDENT RECEPTOR"/>
    <property type="match status" value="1"/>
</dbReference>